<evidence type="ECO:0008006" key="2">
    <source>
        <dbReference type="Google" id="ProtNLM"/>
    </source>
</evidence>
<dbReference type="AlphaFoldDB" id="A0A3B0WKN0"/>
<gene>
    <name evidence="1" type="ORF">MNBD_GAMMA06-1817</name>
</gene>
<dbReference type="Pfam" id="PF10364">
    <property type="entry name" value="NKWYS"/>
    <property type="match status" value="1"/>
</dbReference>
<organism evidence="1">
    <name type="scientific">hydrothermal vent metagenome</name>
    <dbReference type="NCBI Taxonomy" id="652676"/>
    <lineage>
        <taxon>unclassified sequences</taxon>
        <taxon>metagenomes</taxon>
        <taxon>ecological metagenomes</taxon>
    </lineage>
</organism>
<dbReference type="EMBL" id="UOFD01000024">
    <property type="protein sequence ID" value="VAW51127.1"/>
    <property type="molecule type" value="Genomic_DNA"/>
</dbReference>
<name>A0A3B0WKN0_9ZZZZ</name>
<protein>
    <recommendedName>
        <fullName evidence="2">Capsular polysaccharide synthesis enzyme CpsE</fullName>
    </recommendedName>
</protein>
<evidence type="ECO:0000313" key="1">
    <source>
        <dbReference type="EMBL" id="VAW51127.1"/>
    </source>
</evidence>
<sequence>MQGLNKSLKSSATYKNLRQLDRNLRKTVKRYFLRRKLGKNTPIFIYQMGKVASSSVYHSLYKQYNGAVGAGHIVSSHHWRAELLLNWAKSGKPIKIISPVREPIGKNVSEFFELFELYTGKTFKESNFSTEELMQLYFKNYPHEHPLTWFDEHIKKHFNIDVFASPFPESGVATYAAKNVSLLVFKIDISDKMKEKAIRNFVDLPSFKLNNLNIGSKKPYHSTYQQFIDTFSATENYLATFEKSKYFNHFYNKDEKAKIMSKWRNGK</sequence>
<reference evidence="1" key="1">
    <citation type="submission" date="2018-06" db="EMBL/GenBank/DDBJ databases">
        <authorList>
            <person name="Zhirakovskaya E."/>
        </authorList>
    </citation>
    <scope>NUCLEOTIDE SEQUENCE</scope>
</reference>
<proteinExistence type="predicted"/>
<dbReference type="InterPro" id="IPR018831">
    <property type="entry name" value="Uncharacterised_NKWYS"/>
</dbReference>
<accession>A0A3B0WKN0</accession>